<feature type="domain" description="Bacterial Pleckstrin homology" evidence="2">
    <location>
        <begin position="69"/>
        <end position="171"/>
    </location>
</feature>
<sequence>MASQWFTLAPLSKTAHISFIILLFGLVALLLFLLLRSMPVNAKAVSAGLLLATIGFFSWIYWQANTASISLSANCLDIKVPLYSQSIALSHLQLQHARQIDLTDKDMPSLSWRTNGVGLPGYSLGWFRLASGGKAFAAISDSHNVILLPTDLDYTLLLSTADAPALLAALQADSTTITP</sequence>
<dbReference type="RefSeq" id="WP_213682946.1">
    <property type="nucleotide sequence ID" value="NZ_CP074572.1"/>
</dbReference>
<protein>
    <recommendedName>
        <fullName evidence="2">Bacterial Pleckstrin homology domain-containing protein</fullName>
    </recommendedName>
</protein>
<name>A0ABX8DI08_9GAMM</name>
<dbReference type="EMBL" id="CP074572">
    <property type="protein sequence ID" value="QVK24340.1"/>
    <property type="molecule type" value="Genomic_DNA"/>
</dbReference>
<keyword evidence="1" id="KW-0812">Transmembrane</keyword>
<gene>
    <name evidence="3" type="ORF">KHX94_07515</name>
</gene>
<dbReference type="Proteomes" id="UP000676428">
    <property type="component" value="Chromosome"/>
</dbReference>
<organism evidence="3 4">
    <name type="scientific">Shewanella dokdonensis</name>
    <dbReference type="NCBI Taxonomy" id="712036"/>
    <lineage>
        <taxon>Bacteria</taxon>
        <taxon>Pseudomonadati</taxon>
        <taxon>Pseudomonadota</taxon>
        <taxon>Gammaproteobacteria</taxon>
        <taxon>Alteromonadales</taxon>
        <taxon>Shewanellaceae</taxon>
        <taxon>Shewanella</taxon>
    </lineage>
</organism>
<evidence type="ECO:0000259" key="2">
    <source>
        <dbReference type="Pfam" id="PF10882"/>
    </source>
</evidence>
<dbReference type="InterPro" id="IPR027783">
    <property type="entry name" value="Bacterial_PH-related"/>
</dbReference>
<keyword evidence="1" id="KW-1133">Transmembrane helix</keyword>
<keyword evidence="4" id="KW-1185">Reference proteome</keyword>
<reference evidence="3 4" key="1">
    <citation type="journal article" date="2012" name="Int. J. Syst. Evol. Microbiol.">
        <title>Shewanella dokdonensis sp. nov., isolated from seawater.</title>
        <authorList>
            <person name="Sung H.R."/>
            <person name="Yoon J.H."/>
            <person name="Ghim S.Y."/>
        </authorList>
    </citation>
    <scope>NUCLEOTIDE SEQUENCE [LARGE SCALE GENOMIC DNA]</scope>
    <source>
        <strain evidence="3 4">DSM 23626</strain>
    </source>
</reference>
<feature type="transmembrane region" description="Helical" evidence="1">
    <location>
        <begin position="15"/>
        <end position="35"/>
    </location>
</feature>
<proteinExistence type="predicted"/>
<evidence type="ECO:0000313" key="4">
    <source>
        <dbReference type="Proteomes" id="UP000676428"/>
    </source>
</evidence>
<feature type="transmembrane region" description="Helical" evidence="1">
    <location>
        <begin position="42"/>
        <end position="62"/>
    </location>
</feature>
<evidence type="ECO:0000313" key="3">
    <source>
        <dbReference type="EMBL" id="QVK24340.1"/>
    </source>
</evidence>
<accession>A0ABX8DI08</accession>
<keyword evidence="1" id="KW-0472">Membrane</keyword>
<evidence type="ECO:0000256" key="1">
    <source>
        <dbReference type="SAM" id="Phobius"/>
    </source>
</evidence>
<dbReference type="Pfam" id="PF10882">
    <property type="entry name" value="bPH_5"/>
    <property type="match status" value="1"/>
</dbReference>